<feature type="transmembrane region" description="Helical" evidence="1">
    <location>
        <begin position="103"/>
        <end position="123"/>
    </location>
</feature>
<keyword evidence="1" id="KW-1133">Transmembrane helix</keyword>
<gene>
    <name evidence="2" type="ORF">Mal4_29830</name>
</gene>
<keyword evidence="1" id="KW-0472">Membrane</keyword>
<protein>
    <submittedName>
        <fullName evidence="2">Uncharacterized protein</fullName>
    </submittedName>
</protein>
<proteinExistence type="predicted"/>
<feature type="transmembrane region" description="Helical" evidence="1">
    <location>
        <begin position="59"/>
        <end position="88"/>
    </location>
</feature>
<dbReference type="EMBL" id="CP036275">
    <property type="protein sequence ID" value="QDU38653.1"/>
    <property type="molecule type" value="Genomic_DNA"/>
</dbReference>
<evidence type="ECO:0000313" key="2">
    <source>
        <dbReference type="EMBL" id="QDU38653.1"/>
    </source>
</evidence>
<dbReference type="AlphaFoldDB" id="A0A517Z865"/>
<accession>A0A517Z865</accession>
<keyword evidence="3" id="KW-1185">Reference proteome</keyword>
<name>A0A517Z865_9PLAN</name>
<evidence type="ECO:0000256" key="1">
    <source>
        <dbReference type="SAM" id="Phobius"/>
    </source>
</evidence>
<keyword evidence="1" id="KW-0812">Transmembrane</keyword>
<feature type="transmembrane region" description="Helical" evidence="1">
    <location>
        <begin position="19"/>
        <end position="39"/>
    </location>
</feature>
<dbReference type="RefSeq" id="WP_145369913.1">
    <property type="nucleotide sequence ID" value="NZ_CP036275.1"/>
</dbReference>
<dbReference type="Proteomes" id="UP000320496">
    <property type="component" value="Chromosome"/>
</dbReference>
<organism evidence="2 3">
    <name type="scientific">Maioricimonas rarisocia</name>
    <dbReference type="NCBI Taxonomy" id="2528026"/>
    <lineage>
        <taxon>Bacteria</taxon>
        <taxon>Pseudomonadati</taxon>
        <taxon>Planctomycetota</taxon>
        <taxon>Planctomycetia</taxon>
        <taxon>Planctomycetales</taxon>
        <taxon>Planctomycetaceae</taxon>
        <taxon>Maioricimonas</taxon>
    </lineage>
</organism>
<reference evidence="2 3" key="1">
    <citation type="submission" date="2019-02" db="EMBL/GenBank/DDBJ databases">
        <title>Deep-cultivation of Planctomycetes and their phenomic and genomic characterization uncovers novel biology.</title>
        <authorList>
            <person name="Wiegand S."/>
            <person name="Jogler M."/>
            <person name="Boedeker C."/>
            <person name="Pinto D."/>
            <person name="Vollmers J."/>
            <person name="Rivas-Marin E."/>
            <person name="Kohn T."/>
            <person name="Peeters S.H."/>
            <person name="Heuer A."/>
            <person name="Rast P."/>
            <person name="Oberbeckmann S."/>
            <person name="Bunk B."/>
            <person name="Jeske O."/>
            <person name="Meyerdierks A."/>
            <person name="Storesund J.E."/>
            <person name="Kallscheuer N."/>
            <person name="Luecker S."/>
            <person name="Lage O.M."/>
            <person name="Pohl T."/>
            <person name="Merkel B.J."/>
            <person name="Hornburger P."/>
            <person name="Mueller R.-W."/>
            <person name="Bruemmer F."/>
            <person name="Labrenz M."/>
            <person name="Spormann A.M."/>
            <person name="Op den Camp H."/>
            <person name="Overmann J."/>
            <person name="Amann R."/>
            <person name="Jetten M.S.M."/>
            <person name="Mascher T."/>
            <person name="Medema M.H."/>
            <person name="Devos D.P."/>
            <person name="Kaster A.-K."/>
            <person name="Ovreas L."/>
            <person name="Rohde M."/>
            <person name="Galperin M.Y."/>
            <person name="Jogler C."/>
        </authorList>
    </citation>
    <scope>NUCLEOTIDE SEQUENCE [LARGE SCALE GENOMIC DNA]</scope>
    <source>
        <strain evidence="2 3">Mal4</strain>
    </source>
</reference>
<evidence type="ECO:0000313" key="3">
    <source>
        <dbReference type="Proteomes" id="UP000320496"/>
    </source>
</evidence>
<dbReference type="KEGG" id="mri:Mal4_29830"/>
<sequence>MGHRTDESDADRSRRSGGIIPAVHLIVWGLLVAWLLLGVPRYSQMFADFGIEVSSTSMLAIQLADFATVFWPVLLAGLIALAVVSYVIDDGLARAGSVLFRSAWLLLGVTLPLITTAVTYLALERNLATLIENFS</sequence>